<feature type="compositionally biased region" description="Polar residues" evidence="1">
    <location>
        <begin position="190"/>
        <end position="206"/>
    </location>
</feature>
<dbReference type="EMBL" id="JAGXEW010000011">
    <property type="protein sequence ID" value="KAK1166122.1"/>
    <property type="molecule type" value="Genomic_DNA"/>
</dbReference>
<feature type="compositionally biased region" description="Basic and acidic residues" evidence="1">
    <location>
        <begin position="1"/>
        <end position="11"/>
    </location>
</feature>
<evidence type="ECO:0000313" key="3">
    <source>
        <dbReference type="Proteomes" id="UP001230051"/>
    </source>
</evidence>
<dbReference type="InterPro" id="IPR026703">
    <property type="entry name" value="ERICH2"/>
</dbReference>
<dbReference type="PANTHER" id="PTHR21520">
    <property type="entry name" value="GLUTAMATE-RICH PROTEIN 2"/>
    <property type="match status" value="1"/>
</dbReference>
<name>A0AAD8D9D2_ACIOX</name>
<dbReference type="Proteomes" id="UP001230051">
    <property type="component" value="Unassembled WGS sequence"/>
</dbReference>
<evidence type="ECO:0000313" key="2">
    <source>
        <dbReference type="EMBL" id="KAK1166122.1"/>
    </source>
</evidence>
<keyword evidence="3" id="KW-1185">Reference proteome</keyword>
<feature type="compositionally biased region" description="Acidic residues" evidence="1">
    <location>
        <begin position="316"/>
        <end position="336"/>
    </location>
</feature>
<comment type="caution">
    <text evidence="2">The sequence shown here is derived from an EMBL/GenBank/DDBJ whole genome shotgun (WGS) entry which is preliminary data.</text>
</comment>
<sequence>MHRLQRVEKSPRSQSTMGSGQLEVLGPEDGIIVETFGIRSRQHSTEEASCLNKASVNGKLLVLEPGEAAAVEPVEISRPGSTGSRQRSAGRRSFTPTKQISLSAAKASSERNGKYPDVPRTKKPVVAMGTNTKPLESSPENISVITVTELHSDKRHPNAVKKMCAVTKKQHIEPELNDTKEHEGTLTIQSPINIPSSHSLQNVNWNSSKPGESSEGEGNDSEDEAQSEDEDNKAPIQLLGEFLQSIMEQNYTLASKLCQMILIYEPDNPEAKQFIPLIEEKLLIEAADEQNEGDEGTESSDEDSEDESSDESGSSESEDSSQEETDSFSEEEKENI</sequence>
<gene>
    <name evidence="2" type="primary">ERICH2</name>
    <name evidence="2" type="ORF">AOXY_G12667</name>
</gene>
<evidence type="ECO:0000256" key="1">
    <source>
        <dbReference type="SAM" id="MobiDB-lite"/>
    </source>
</evidence>
<feature type="region of interest" description="Disordered" evidence="1">
    <location>
        <begin position="285"/>
        <end position="336"/>
    </location>
</feature>
<feature type="compositionally biased region" description="Basic and acidic residues" evidence="1">
    <location>
        <begin position="108"/>
        <end position="120"/>
    </location>
</feature>
<dbReference type="AlphaFoldDB" id="A0AAD8D9D2"/>
<proteinExistence type="predicted"/>
<feature type="region of interest" description="Disordered" evidence="1">
    <location>
        <begin position="1"/>
        <end position="26"/>
    </location>
</feature>
<organism evidence="2 3">
    <name type="scientific">Acipenser oxyrinchus oxyrinchus</name>
    <dbReference type="NCBI Taxonomy" id="40147"/>
    <lineage>
        <taxon>Eukaryota</taxon>
        <taxon>Metazoa</taxon>
        <taxon>Chordata</taxon>
        <taxon>Craniata</taxon>
        <taxon>Vertebrata</taxon>
        <taxon>Euteleostomi</taxon>
        <taxon>Actinopterygii</taxon>
        <taxon>Chondrostei</taxon>
        <taxon>Acipenseriformes</taxon>
        <taxon>Acipenseridae</taxon>
        <taxon>Acipenser</taxon>
    </lineage>
</organism>
<accession>A0AAD8D9D2</accession>
<protein>
    <submittedName>
        <fullName evidence="2">Glutamate-rich protein 2 isoform X2</fullName>
    </submittedName>
</protein>
<reference evidence="2" key="1">
    <citation type="submission" date="2022-02" db="EMBL/GenBank/DDBJ databases">
        <title>Atlantic sturgeon de novo genome assembly.</title>
        <authorList>
            <person name="Stock M."/>
            <person name="Klopp C."/>
            <person name="Guiguen Y."/>
            <person name="Cabau C."/>
            <person name="Parinello H."/>
            <person name="Santidrian Yebra-Pimentel E."/>
            <person name="Kuhl H."/>
            <person name="Dirks R.P."/>
            <person name="Guessner J."/>
            <person name="Wuertz S."/>
            <person name="Du K."/>
            <person name="Schartl M."/>
        </authorList>
    </citation>
    <scope>NUCLEOTIDE SEQUENCE</scope>
    <source>
        <strain evidence="2">STURGEONOMICS-FGT-2020</strain>
        <tissue evidence="2">Whole blood</tissue>
    </source>
</reference>
<feature type="region of interest" description="Disordered" evidence="1">
    <location>
        <begin position="73"/>
        <end position="124"/>
    </location>
</feature>
<feature type="compositionally biased region" description="Acidic residues" evidence="1">
    <location>
        <begin position="286"/>
        <end position="310"/>
    </location>
</feature>
<dbReference type="PANTHER" id="PTHR21520:SF2">
    <property type="entry name" value="GLUTAMATE-RICH PROTEIN 2"/>
    <property type="match status" value="1"/>
</dbReference>
<feature type="compositionally biased region" description="Acidic residues" evidence="1">
    <location>
        <begin position="214"/>
        <end position="231"/>
    </location>
</feature>
<feature type="region of interest" description="Disordered" evidence="1">
    <location>
        <begin position="190"/>
        <end position="231"/>
    </location>
</feature>